<accession>A0AA40EIV2</accession>
<sequence>MPGLDQKVSNKRAEGSDNPATINDEPAEANDKPAETNDSALRAAISQIQSSISLLRPMTSTLRAATSRAWVPYILRADLGAVTYKAPPFSPLVQAHDPADLPPVGEPKKPQVFEVELVAISFGWSYTSAKNKSRALIEYNHDERQKTSWRYEFCNMMAACEKVLPQDLPHRLPSEMAALMALESSTSPRPRCLSGISIGEGFDIPLHQPCREDPDRCETWSPTCTASCGKLCTGFFCVSNPTGNPNAPSSSGQAPNAPSSSGQAPNAPSSSGQAPTPTPTLSGGGNGSGGGGSPCSAQAPQKTILPPAGTGCQKDVDCADFQCGACEWAGCLQFSLASGLTCQCLPTRDRTGTGCSVDYDCAGARCPANQWPRCLKFTLTPATCQCMDMSAQIPAGTACGATYDCAHYLCPQGRHPGCVTFSLGAGPTCQCMPN</sequence>
<proteinExistence type="predicted"/>
<gene>
    <name evidence="2" type="ORF">B0T18DRAFT_392967</name>
</gene>
<reference evidence="2" key="1">
    <citation type="submission" date="2023-06" db="EMBL/GenBank/DDBJ databases">
        <title>Genome-scale phylogeny and comparative genomics of the fungal order Sordariales.</title>
        <authorList>
            <consortium name="Lawrence Berkeley National Laboratory"/>
            <person name="Hensen N."/>
            <person name="Bonometti L."/>
            <person name="Westerberg I."/>
            <person name="Brannstrom I.O."/>
            <person name="Guillou S."/>
            <person name="Cros-Aarteil S."/>
            <person name="Calhoun S."/>
            <person name="Haridas S."/>
            <person name="Kuo A."/>
            <person name="Mondo S."/>
            <person name="Pangilinan J."/>
            <person name="Riley R."/>
            <person name="LaButti K."/>
            <person name="Andreopoulos B."/>
            <person name="Lipzen A."/>
            <person name="Chen C."/>
            <person name="Yanf M."/>
            <person name="Daum C."/>
            <person name="Ng V."/>
            <person name="Clum A."/>
            <person name="Steindorff A."/>
            <person name="Ohm R."/>
            <person name="Martin F."/>
            <person name="Silar P."/>
            <person name="Natvig D."/>
            <person name="Lalanne C."/>
            <person name="Gautier V."/>
            <person name="Ament-velasquez S.L."/>
            <person name="Kruys A."/>
            <person name="Hutchinson M.I."/>
            <person name="Powell A.J."/>
            <person name="Barry K."/>
            <person name="Miller A.N."/>
            <person name="Grigoriev I.V."/>
            <person name="Debuchy R."/>
            <person name="Gladieux P."/>
            <person name="Thoren M.H."/>
            <person name="Johannesson H."/>
        </authorList>
    </citation>
    <scope>NUCLEOTIDE SEQUENCE</scope>
    <source>
        <strain evidence="2">SMH3187-1</strain>
    </source>
</reference>
<evidence type="ECO:0000256" key="1">
    <source>
        <dbReference type="SAM" id="MobiDB-lite"/>
    </source>
</evidence>
<dbReference type="EMBL" id="JAUKUD010000006">
    <property type="protein sequence ID" value="KAK0740073.1"/>
    <property type="molecule type" value="Genomic_DNA"/>
</dbReference>
<feature type="compositionally biased region" description="Gly residues" evidence="1">
    <location>
        <begin position="282"/>
        <end position="293"/>
    </location>
</feature>
<evidence type="ECO:0000313" key="2">
    <source>
        <dbReference type="EMBL" id="KAK0740073.1"/>
    </source>
</evidence>
<feature type="compositionally biased region" description="Polar residues" evidence="1">
    <location>
        <begin position="246"/>
        <end position="281"/>
    </location>
</feature>
<comment type="caution">
    <text evidence="2">The sequence shown here is derived from an EMBL/GenBank/DDBJ whole genome shotgun (WGS) entry which is preliminary data.</text>
</comment>
<evidence type="ECO:0000313" key="3">
    <source>
        <dbReference type="Proteomes" id="UP001172155"/>
    </source>
</evidence>
<feature type="region of interest" description="Disordered" evidence="1">
    <location>
        <begin position="1"/>
        <end position="37"/>
    </location>
</feature>
<dbReference type="AlphaFoldDB" id="A0AA40EIV2"/>
<protein>
    <submittedName>
        <fullName evidence="2">Uncharacterized protein</fullName>
    </submittedName>
</protein>
<organism evidence="2 3">
    <name type="scientific">Schizothecium vesticola</name>
    <dbReference type="NCBI Taxonomy" id="314040"/>
    <lineage>
        <taxon>Eukaryota</taxon>
        <taxon>Fungi</taxon>
        <taxon>Dikarya</taxon>
        <taxon>Ascomycota</taxon>
        <taxon>Pezizomycotina</taxon>
        <taxon>Sordariomycetes</taxon>
        <taxon>Sordariomycetidae</taxon>
        <taxon>Sordariales</taxon>
        <taxon>Schizotheciaceae</taxon>
        <taxon>Schizothecium</taxon>
    </lineage>
</organism>
<keyword evidence="3" id="KW-1185">Reference proteome</keyword>
<feature type="region of interest" description="Disordered" evidence="1">
    <location>
        <begin position="246"/>
        <end position="300"/>
    </location>
</feature>
<dbReference type="Proteomes" id="UP001172155">
    <property type="component" value="Unassembled WGS sequence"/>
</dbReference>
<name>A0AA40EIV2_9PEZI</name>